<dbReference type="EMBL" id="CTRP01000012">
    <property type="protein sequence ID" value="CQR73440.1"/>
    <property type="molecule type" value="Genomic_DNA"/>
</dbReference>
<dbReference type="RefSeq" id="WP_021168215.1">
    <property type="nucleotide sequence ID" value="NZ_CTRP01000012.1"/>
</dbReference>
<dbReference type="AlphaFoldDB" id="A0A0U1L180"/>
<protein>
    <recommendedName>
        <fullName evidence="3">PIN domain-containing protein</fullName>
    </recommendedName>
</protein>
<gene>
    <name evidence="1" type="ORF">SpAn4DRAFT_2672</name>
</gene>
<accession>A0A0U1L180</accession>
<evidence type="ECO:0000313" key="1">
    <source>
        <dbReference type="EMBL" id="CQR73440.1"/>
    </source>
</evidence>
<organism evidence="1 2">
    <name type="scientific">Sporomusa ovata</name>
    <dbReference type="NCBI Taxonomy" id="2378"/>
    <lineage>
        <taxon>Bacteria</taxon>
        <taxon>Bacillati</taxon>
        <taxon>Bacillota</taxon>
        <taxon>Negativicutes</taxon>
        <taxon>Selenomonadales</taxon>
        <taxon>Sporomusaceae</taxon>
        <taxon>Sporomusa</taxon>
    </lineage>
</organism>
<dbReference type="Proteomes" id="UP000049855">
    <property type="component" value="Unassembled WGS sequence"/>
</dbReference>
<proteinExistence type="predicted"/>
<evidence type="ECO:0008006" key="3">
    <source>
        <dbReference type="Google" id="ProtNLM"/>
    </source>
</evidence>
<evidence type="ECO:0000313" key="2">
    <source>
        <dbReference type="Proteomes" id="UP000049855"/>
    </source>
</evidence>
<dbReference type="InterPro" id="IPR021799">
    <property type="entry name" value="PIN-like_prokaryotic"/>
</dbReference>
<reference evidence="2" key="1">
    <citation type="submission" date="2015-03" db="EMBL/GenBank/DDBJ databases">
        <authorList>
            <person name="Nijsse Bart"/>
        </authorList>
    </citation>
    <scope>NUCLEOTIDE SEQUENCE [LARGE SCALE GENOMIC DNA]</scope>
</reference>
<name>A0A0U1L180_9FIRM</name>
<keyword evidence="2" id="KW-1185">Reference proteome</keyword>
<dbReference type="Pfam" id="PF11848">
    <property type="entry name" value="DUF3368"/>
    <property type="match status" value="1"/>
</dbReference>
<sequence length="173" mass="19442">MASEQREEVVLIVDSSMWMDLYQFGLLEQISQLPYQLRVPDFVWDELVIPSTEEVEQLGVTIEGFDSNEIGEIQKIRAKRSGLSVPDASNIVLGLRCLTHFKVVYLAAHDSKLRKEAEVRGLPCKDGLDLLDEMVLAGHVEIVDALKIAPELARGKKSISQPKVNMLIAKWIK</sequence>